<protein>
    <submittedName>
        <fullName evidence="1">Uncharacterized protein</fullName>
    </submittedName>
</protein>
<dbReference type="GeneID" id="63818330"/>
<dbReference type="Proteomes" id="UP000076871">
    <property type="component" value="Unassembled WGS sequence"/>
</dbReference>
<reference evidence="1 2" key="1">
    <citation type="journal article" date="2016" name="Mol. Biol. Evol.">
        <title>Comparative Genomics of Early-Diverging Mushroom-Forming Fungi Provides Insights into the Origins of Lignocellulose Decay Capabilities.</title>
        <authorList>
            <person name="Nagy L.G."/>
            <person name="Riley R."/>
            <person name="Tritt A."/>
            <person name="Adam C."/>
            <person name="Daum C."/>
            <person name="Floudas D."/>
            <person name="Sun H."/>
            <person name="Yadav J.S."/>
            <person name="Pangilinan J."/>
            <person name="Larsson K.H."/>
            <person name="Matsuura K."/>
            <person name="Barry K."/>
            <person name="Labutti K."/>
            <person name="Kuo R."/>
            <person name="Ohm R.A."/>
            <person name="Bhattacharya S.S."/>
            <person name="Shirouzu T."/>
            <person name="Yoshinaga Y."/>
            <person name="Martin F.M."/>
            <person name="Grigoriev I.V."/>
            <person name="Hibbett D.S."/>
        </authorList>
    </citation>
    <scope>NUCLEOTIDE SEQUENCE [LARGE SCALE GENOMIC DNA]</scope>
    <source>
        <strain evidence="1 2">93-53</strain>
    </source>
</reference>
<organism evidence="1 2">
    <name type="scientific">Laetiporus sulphureus 93-53</name>
    <dbReference type="NCBI Taxonomy" id="1314785"/>
    <lineage>
        <taxon>Eukaryota</taxon>
        <taxon>Fungi</taxon>
        <taxon>Dikarya</taxon>
        <taxon>Basidiomycota</taxon>
        <taxon>Agaricomycotina</taxon>
        <taxon>Agaricomycetes</taxon>
        <taxon>Polyporales</taxon>
        <taxon>Laetiporus</taxon>
    </lineage>
</organism>
<dbReference type="InParanoid" id="A0A165EIC4"/>
<accession>A0A165EIC4</accession>
<evidence type="ECO:0000313" key="2">
    <source>
        <dbReference type="Proteomes" id="UP000076871"/>
    </source>
</evidence>
<proteinExistence type="predicted"/>
<sequence>MFRVHHGSYLWHESCNQSTVHSSTANTHSPGLIQIAKLGRESPKPAYAELKCHAHARNKRKLMNTPITPNFTHAASARRSTILTYPPERACHIDAASSFPATYIAYHHDRVSAATHIHRAAVQDVARQRGQAGAYRRPWRAAVGALAWRAPISAAARAQVEAACHTQTALCHEREDVCGRKEEREGKRRRPRCT</sequence>
<gene>
    <name evidence="1" type="ORF">LAESUDRAFT_133808</name>
</gene>
<dbReference type="EMBL" id="KV427621">
    <property type="protein sequence ID" value="KZT07113.1"/>
    <property type="molecule type" value="Genomic_DNA"/>
</dbReference>
<name>A0A165EIC4_9APHY</name>
<keyword evidence="2" id="KW-1185">Reference proteome</keyword>
<dbReference type="AlphaFoldDB" id="A0A165EIC4"/>
<dbReference type="RefSeq" id="XP_040764853.1">
    <property type="nucleotide sequence ID" value="XM_040901298.1"/>
</dbReference>
<evidence type="ECO:0000313" key="1">
    <source>
        <dbReference type="EMBL" id="KZT07113.1"/>
    </source>
</evidence>